<dbReference type="PROSITE" id="PS51257">
    <property type="entry name" value="PROKAR_LIPOPROTEIN"/>
    <property type="match status" value="1"/>
</dbReference>
<dbReference type="InterPro" id="IPR030678">
    <property type="entry name" value="Peptide/Ni-bd"/>
</dbReference>
<dbReference type="CDD" id="cd08503">
    <property type="entry name" value="PBP2_NikA_DppA_OppA_like_17"/>
    <property type="match status" value="1"/>
</dbReference>
<dbReference type="Gene3D" id="3.10.105.10">
    <property type="entry name" value="Dipeptide-binding Protein, Domain 3"/>
    <property type="match status" value="1"/>
</dbReference>
<dbReference type="Gene3D" id="3.40.190.10">
    <property type="entry name" value="Periplasmic binding protein-like II"/>
    <property type="match status" value="1"/>
</dbReference>
<evidence type="ECO:0000313" key="3">
    <source>
        <dbReference type="Proteomes" id="UP001550378"/>
    </source>
</evidence>
<organism evidence="2 3">
    <name type="scientific">Streptomyces lavendulocolor</name>
    <dbReference type="NCBI Taxonomy" id="67316"/>
    <lineage>
        <taxon>Bacteria</taxon>
        <taxon>Bacillati</taxon>
        <taxon>Actinomycetota</taxon>
        <taxon>Actinomycetes</taxon>
        <taxon>Kitasatosporales</taxon>
        <taxon>Streptomycetaceae</taxon>
        <taxon>Streptomyces</taxon>
    </lineage>
</organism>
<dbReference type="SUPFAM" id="SSF53850">
    <property type="entry name" value="Periplasmic binding protein-like II"/>
    <property type="match status" value="1"/>
</dbReference>
<dbReference type="PANTHER" id="PTHR30290:SF65">
    <property type="entry name" value="MONOACYL PHOSPHATIDYLINOSITOL TETRAMANNOSIDE-BINDING PROTEIN LPQW-RELATED"/>
    <property type="match status" value="1"/>
</dbReference>
<evidence type="ECO:0000313" key="2">
    <source>
        <dbReference type="EMBL" id="MEU0709166.1"/>
    </source>
</evidence>
<protein>
    <submittedName>
        <fullName evidence="2">ABC transporter substrate-binding protein</fullName>
    </submittedName>
</protein>
<dbReference type="PIRSF" id="PIRSF002741">
    <property type="entry name" value="MppA"/>
    <property type="match status" value="1"/>
</dbReference>
<dbReference type="Pfam" id="PF00496">
    <property type="entry name" value="SBP_bac_5"/>
    <property type="match status" value="1"/>
</dbReference>
<dbReference type="PROSITE" id="PS51318">
    <property type="entry name" value="TAT"/>
    <property type="match status" value="1"/>
</dbReference>
<dbReference type="Gene3D" id="3.90.76.10">
    <property type="entry name" value="Dipeptide-binding Protein, Domain 1"/>
    <property type="match status" value="1"/>
</dbReference>
<reference evidence="2 3" key="1">
    <citation type="submission" date="2024-06" db="EMBL/GenBank/DDBJ databases">
        <title>The Natural Products Discovery Center: Release of the First 8490 Sequenced Strains for Exploring Actinobacteria Biosynthetic Diversity.</title>
        <authorList>
            <person name="Kalkreuter E."/>
            <person name="Kautsar S.A."/>
            <person name="Yang D."/>
            <person name="Bader C.D."/>
            <person name="Teijaro C.N."/>
            <person name="Fluegel L."/>
            <person name="Davis C.M."/>
            <person name="Simpson J.R."/>
            <person name="Lauterbach L."/>
            <person name="Steele A.D."/>
            <person name="Gui C."/>
            <person name="Meng S."/>
            <person name="Li G."/>
            <person name="Viehrig K."/>
            <person name="Ye F."/>
            <person name="Su P."/>
            <person name="Kiefer A.F."/>
            <person name="Nichols A."/>
            <person name="Cepeda A.J."/>
            <person name="Yan W."/>
            <person name="Fan B."/>
            <person name="Jiang Y."/>
            <person name="Adhikari A."/>
            <person name="Zheng C.-J."/>
            <person name="Schuster L."/>
            <person name="Cowan T.M."/>
            <person name="Smanski M.J."/>
            <person name="Chevrette M.G."/>
            <person name="De Carvalho L.P.S."/>
            <person name="Shen B."/>
        </authorList>
    </citation>
    <scope>NUCLEOTIDE SEQUENCE [LARGE SCALE GENOMIC DNA]</scope>
    <source>
        <strain evidence="2 3">NPDC006337</strain>
    </source>
</reference>
<dbReference type="RefSeq" id="WP_359654880.1">
    <property type="nucleotide sequence ID" value="NZ_JBEXZP010000063.1"/>
</dbReference>
<dbReference type="Proteomes" id="UP001550378">
    <property type="component" value="Unassembled WGS sequence"/>
</dbReference>
<sequence>MSILRNRRDFLALTGAAAGALALAGCGGGGSGDGGAAGGGKAEPRRGGRFRALFTGGGELETIDPHAEALAIDMARTKALFDRLVDLDADMAPVPRLATKWESNADATVWRFTLREALFHDGKKLTPEDVLFSFGRILDPRATDHFAQGMLSVIDLKKSRGVGGNTVEIALSRPSAELPALLGTLGTAVVSARYRDPARPVGTGAFRLKSFRAGRSFVAERFDDHWDGGAYVDELHILSADADARGNALRGGQAEYGYEMTPTFARTAAADTSVRIVAAKGSTAHAIVMKCDQEPFDDPDVTLAFKLLADREKLVEVVLAGRGVVGNDMFGKGYQYYPEDIPQRERDVAEARALLKKTGMLNRTLSIYTSSAATGFVEAATLFAEQAADAGLRIKVTTGSSETYFKDQLTKGVMGSHRSGAMSIPTYLNDRLLTTSAFNASGWRRKDFDAAFAKARATTDEGERTRLYGQLQRTVHDEGGLLMWGHPDWLNAVSSRVRGVEAAPPNTLDSARFDKVWLA</sequence>
<comment type="caution">
    <text evidence="2">The sequence shown here is derived from an EMBL/GenBank/DDBJ whole genome shotgun (WGS) entry which is preliminary data.</text>
</comment>
<dbReference type="InterPro" id="IPR039424">
    <property type="entry name" value="SBP_5"/>
</dbReference>
<name>A0ABV2W6J7_9ACTN</name>
<dbReference type="PANTHER" id="PTHR30290">
    <property type="entry name" value="PERIPLASMIC BINDING COMPONENT OF ABC TRANSPORTER"/>
    <property type="match status" value="1"/>
</dbReference>
<accession>A0ABV2W6J7</accession>
<feature type="domain" description="Solute-binding protein family 5" evidence="1">
    <location>
        <begin position="93"/>
        <end position="415"/>
    </location>
</feature>
<proteinExistence type="predicted"/>
<dbReference type="InterPro" id="IPR000914">
    <property type="entry name" value="SBP_5_dom"/>
</dbReference>
<keyword evidence="3" id="KW-1185">Reference proteome</keyword>
<evidence type="ECO:0000259" key="1">
    <source>
        <dbReference type="Pfam" id="PF00496"/>
    </source>
</evidence>
<dbReference type="EMBL" id="JBEXZR010000014">
    <property type="protein sequence ID" value="MEU0709166.1"/>
    <property type="molecule type" value="Genomic_DNA"/>
</dbReference>
<dbReference type="InterPro" id="IPR006311">
    <property type="entry name" value="TAT_signal"/>
</dbReference>
<gene>
    <name evidence="2" type="ORF">ABZ508_17555</name>
</gene>